<dbReference type="EMBL" id="JXLP01000018">
    <property type="protein sequence ID" value="KIL77052.1"/>
    <property type="molecule type" value="Genomic_DNA"/>
</dbReference>
<dbReference type="GeneID" id="92778802"/>
<dbReference type="Proteomes" id="UP000031982">
    <property type="component" value="Unassembled WGS sequence"/>
</dbReference>
<evidence type="ECO:0000256" key="1">
    <source>
        <dbReference type="SAM" id="MobiDB-lite"/>
    </source>
</evidence>
<name>A0ABR5AQN8_BACBA</name>
<proteinExistence type="predicted"/>
<dbReference type="RefSeq" id="WP_052477385.1">
    <property type="nucleotide sequence ID" value="NZ_JARLVI010000036.1"/>
</dbReference>
<gene>
    <name evidence="2" type="ORF">SD77_1804</name>
</gene>
<feature type="region of interest" description="Disordered" evidence="1">
    <location>
        <begin position="64"/>
        <end position="86"/>
    </location>
</feature>
<sequence>MSVYEQLPNDLLAGFFVEISNNIRKGLLSEAMYQEIALIKTVAEKRKISELDLQQIYEEKVKPQYTRTDQSDHLSSAIDIPVAQPD</sequence>
<evidence type="ECO:0000313" key="2">
    <source>
        <dbReference type="EMBL" id="KIL77052.1"/>
    </source>
</evidence>
<accession>A0ABR5AQN8</accession>
<evidence type="ECO:0000313" key="3">
    <source>
        <dbReference type="Proteomes" id="UP000031982"/>
    </source>
</evidence>
<protein>
    <submittedName>
        <fullName evidence="2">Uncharacterized protein</fullName>
    </submittedName>
</protein>
<comment type="caution">
    <text evidence="2">The sequence shown here is derived from an EMBL/GenBank/DDBJ whole genome shotgun (WGS) entry which is preliminary data.</text>
</comment>
<reference evidence="2 3" key="1">
    <citation type="submission" date="2015-01" db="EMBL/GenBank/DDBJ databases">
        <title>Genome Assembly of Bacillus badius MTCC 1458.</title>
        <authorList>
            <person name="Verma A."/>
            <person name="Khatri I."/>
            <person name="Mual P."/>
            <person name="Subramanian S."/>
            <person name="Krishnamurthi S."/>
        </authorList>
    </citation>
    <scope>NUCLEOTIDE SEQUENCE [LARGE SCALE GENOMIC DNA]</scope>
    <source>
        <strain evidence="2 3">MTCC 1458</strain>
    </source>
</reference>
<keyword evidence="3" id="KW-1185">Reference proteome</keyword>
<organism evidence="2 3">
    <name type="scientific">Bacillus badius</name>
    <dbReference type="NCBI Taxonomy" id="1455"/>
    <lineage>
        <taxon>Bacteria</taxon>
        <taxon>Bacillati</taxon>
        <taxon>Bacillota</taxon>
        <taxon>Bacilli</taxon>
        <taxon>Bacillales</taxon>
        <taxon>Bacillaceae</taxon>
        <taxon>Pseudobacillus</taxon>
    </lineage>
</organism>